<evidence type="ECO:0000256" key="3">
    <source>
        <dbReference type="ARBA" id="ARBA00008346"/>
    </source>
</evidence>
<keyword evidence="8 10" id="KW-0120">Carbon dioxide fixation</keyword>
<dbReference type="Gene3D" id="1.20.1440.90">
    <property type="entry name" value="Phosphoenolpyruvate/pyruvate domain"/>
    <property type="match status" value="1"/>
</dbReference>
<dbReference type="PROSITE" id="PS00781">
    <property type="entry name" value="PEPCASE_1"/>
    <property type="match status" value="1"/>
</dbReference>
<dbReference type="EC" id="4.1.1.31" evidence="4 10"/>
<dbReference type="PROSITE" id="PS00393">
    <property type="entry name" value="PEPCASE_2"/>
    <property type="match status" value="1"/>
</dbReference>
<dbReference type="KEGG" id="mff:MFFC18_35080"/>
<feature type="active site" evidence="10 12">
    <location>
        <position position="577"/>
    </location>
</feature>
<evidence type="ECO:0000256" key="1">
    <source>
        <dbReference type="ARBA" id="ARBA00001946"/>
    </source>
</evidence>
<evidence type="ECO:0000313" key="13">
    <source>
        <dbReference type="EMBL" id="QEG23607.1"/>
    </source>
</evidence>
<dbReference type="GO" id="GO:0006099">
    <property type="term" value="P:tricarboxylic acid cycle"/>
    <property type="evidence" value="ECO:0007669"/>
    <property type="project" value="InterPro"/>
</dbReference>
<dbReference type="InterPro" id="IPR033129">
    <property type="entry name" value="PEPCASE_His_AS"/>
</dbReference>
<comment type="subunit">
    <text evidence="10">Homotetramer.</text>
</comment>
<evidence type="ECO:0000256" key="8">
    <source>
        <dbReference type="ARBA" id="ARBA00023300"/>
    </source>
</evidence>
<evidence type="ECO:0000256" key="10">
    <source>
        <dbReference type="HAMAP-Rule" id="MF_00595"/>
    </source>
</evidence>
<dbReference type="OrthoDB" id="9768133at2"/>
<dbReference type="GO" id="GO:0000287">
    <property type="term" value="F:magnesium ion binding"/>
    <property type="evidence" value="ECO:0007669"/>
    <property type="project" value="UniProtKB-UniRule"/>
</dbReference>
<dbReference type="AlphaFoldDB" id="A0A5B9PA14"/>
<comment type="function">
    <text evidence="2 10">Forms oxaloacetate, a four-carbon dicarboxylic acid source for the tricarboxylic acid cycle.</text>
</comment>
<sequence length="916" mass="103874">MKNYISSNIRTLGDLLGETIVYQEGQEAFELEEEIRSLAKQWRTGDASAQERLAELMPKLMGNLELTESTLKAFLTYFQLVNLAEEHQRVTVLDKRAEEAYESGQPMDETIAAALETLKQEGVSPQELQTFFHSMEVVPVFTAHPTESKRQTIREILRHVTNLLAGINRQGILSTERARLRELLHDYITLLWQSAETRHRKPTVMDEVRNTGLYFFEHTLFDLVPRIYEELEQALNDVWPDEEFDVPSFLSYGTWIGGDRDGNPFVTVDTTVDALKAQQELVLTLYLHEIDALYELFSCSKSRTGVGESLMDSIDSDRELLDPSEYETIDRFKDEPYRQKLVMMFRRLRATREHSESAWKGDPISPRAYPNVDAFREDLETIRQSLLDNKGWRLARGRLERLIRATQVFGFHLASMDIRQHAKTHRSAMDDLLNSLGFCEKYSQLDEAARIETLTKFAADDSDHSANADQRKVGTAKLLDLFATVKLAHQAIGEQSITTYIISMTEGVSNLLEILVFAKDAGLLGKIDIVPLFETVDDLMAAPEIMKALFANPAYAEHLKLRGNKQQIMIGYSDSNKDGGFMRANWMLFTAQRNMAQACAECDVRMTLFHGRGGSLGRGGGPTNRAILAQPTESVRGRIRITEQGEVVSSRYSVPAIARRHLEQVLHAVLCSTGSRPEFDDIDNWSEAMDELSSVAWKKYRGLIDHPDFLSYFQTATPIDQIDRLNIGSRPSHRRVTRTLDDLRAIPWVFAWTQSRANVPSWYGIGTAFSQWLGDDSDGSRLAMLQSMHKDWPFFRTMLANVHLGMGRADMEIAGMYAELADPKVGDAIFGDIKAEFELSREMLLKVTGTKEILETEPWLQHSIKVRNPYVDPMNYIQVALLKEIRSNPDQADLEQLQRSIVLSINGIAAGLQNVG</sequence>
<evidence type="ECO:0000256" key="2">
    <source>
        <dbReference type="ARBA" id="ARBA00003670"/>
    </source>
</evidence>
<comment type="catalytic activity">
    <reaction evidence="9 10">
        <text>oxaloacetate + phosphate = phosphoenolpyruvate + hydrogencarbonate</text>
        <dbReference type="Rhea" id="RHEA:28370"/>
        <dbReference type="ChEBI" id="CHEBI:16452"/>
        <dbReference type="ChEBI" id="CHEBI:17544"/>
        <dbReference type="ChEBI" id="CHEBI:43474"/>
        <dbReference type="ChEBI" id="CHEBI:58702"/>
        <dbReference type="EC" id="4.1.1.31"/>
    </reaction>
</comment>
<dbReference type="GO" id="GO:0008964">
    <property type="term" value="F:phosphoenolpyruvate carboxylase activity"/>
    <property type="evidence" value="ECO:0007669"/>
    <property type="project" value="UniProtKB-UniRule"/>
</dbReference>
<evidence type="ECO:0000256" key="5">
    <source>
        <dbReference type="ARBA" id="ARBA00022419"/>
    </source>
</evidence>
<feature type="active site" evidence="10 11">
    <location>
        <position position="144"/>
    </location>
</feature>
<evidence type="ECO:0000256" key="12">
    <source>
        <dbReference type="PROSITE-ProRule" id="PRU10112"/>
    </source>
</evidence>
<keyword evidence="14" id="KW-1185">Reference proteome</keyword>
<keyword evidence="13" id="KW-0670">Pyruvate</keyword>
<dbReference type="InterPro" id="IPR018129">
    <property type="entry name" value="PEP_COase_Lys_AS"/>
</dbReference>
<dbReference type="InterPro" id="IPR015813">
    <property type="entry name" value="Pyrv/PenolPyrv_kinase-like_dom"/>
</dbReference>
<dbReference type="RefSeq" id="WP_075086271.1">
    <property type="nucleotide sequence ID" value="NZ_CP042912.1"/>
</dbReference>
<reference evidence="13 14" key="1">
    <citation type="submission" date="2019-08" db="EMBL/GenBank/DDBJ databases">
        <title>Deep-cultivation of Planctomycetes and their phenomic and genomic characterization uncovers novel biology.</title>
        <authorList>
            <person name="Wiegand S."/>
            <person name="Jogler M."/>
            <person name="Boedeker C."/>
            <person name="Pinto D."/>
            <person name="Vollmers J."/>
            <person name="Rivas-Marin E."/>
            <person name="Kohn T."/>
            <person name="Peeters S.H."/>
            <person name="Heuer A."/>
            <person name="Rast P."/>
            <person name="Oberbeckmann S."/>
            <person name="Bunk B."/>
            <person name="Jeske O."/>
            <person name="Meyerdierks A."/>
            <person name="Storesund J.E."/>
            <person name="Kallscheuer N."/>
            <person name="Luecker S."/>
            <person name="Lage O.M."/>
            <person name="Pohl T."/>
            <person name="Merkel B.J."/>
            <person name="Hornburger P."/>
            <person name="Mueller R.-W."/>
            <person name="Bruemmer F."/>
            <person name="Labrenz M."/>
            <person name="Spormann A.M."/>
            <person name="Op den Camp H."/>
            <person name="Overmann J."/>
            <person name="Amann R."/>
            <person name="Jetten M.S.M."/>
            <person name="Mascher T."/>
            <person name="Medema M.H."/>
            <person name="Devos D.P."/>
            <person name="Kaster A.-K."/>
            <person name="Ovreas L."/>
            <person name="Rohde M."/>
            <person name="Galperin M.Y."/>
            <person name="Jogler C."/>
        </authorList>
    </citation>
    <scope>NUCLEOTIDE SEQUENCE [LARGE SCALE GENOMIC DNA]</scope>
    <source>
        <strain evidence="13 14">FC18</strain>
    </source>
</reference>
<evidence type="ECO:0000256" key="9">
    <source>
        <dbReference type="ARBA" id="ARBA00048995"/>
    </source>
</evidence>
<name>A0A5B9PA14_9BACT</name>
<keyword evidence="6 10" id="KW-0460">Magnesium</keyword>
<proteinExistence type="inferred from homology"/>
<dbReference type="STRING" id="980251.GCA_001642875_04445"/>
<accession>A0A5B9PA14</accession>
<gene>
    <name evidence="10 13" type="primary">ppc</name>
    <name evidence="13" type="ORF">MFFC18_35080</name>
</gene>
<dbReference type="GO" id="GO:0006107">
    <property type="term" value="P:oxaloacetate metabolic process"/>
    <property type="evidence" value="ECO:0007669"/>
    <property type="project" value="UniProtKB-UniRule"/>
</dbReference>
<evidence type="ECO:0000256" key="7">
    <source>
        <dbReference type="ARBA" id="ARBA00023239"/>
    </source>
</evidence>
<comment type="cofactor">
    <cofactor evidence="1 10">
        <name>Mg(2+)</name>
        <dbReference type="ChEBI" id="CHEBI:18420"/>
    </cofactor>
</comment>
<dbReference type="SUPFAM" id="SSF51621">
    <property type="entry name" value="Phosphoenolpyruvate/pyruvate domain"/>
    <property type="match status" value="1"/>
</dbReference>
<dbReference type="PRINTS" id="PR00150">
    <property type="entry name" value="PEPCARBXLASE"/>
</dbReference>
<evidence type="ECO:0000313" key="14">
    <source>
        <dbReference type="Proteomes" id="UP000322214"/>
    </source>
</evidence>
<keyword evidence="7 10" id="KW-0456">Lyase</keyword>
<dbReference type="InterPro" id="IPR022805">
    <property type="entry name" value="PEP_COase_bac/pln-type"/>
</dbReference>
<dbReference type="EMBL" id="CP042912">
    <property type="protein sequence ID" value="QEG23607.1"/>
    <property type="molecule type" value="Genomic_DNA"/>
</dbReference>
<comment type="similarity">
    <text evidence="3 10">Belongs to the PEPCase type 1 family.</text>
</comment>
<evidence type="ECO:0000256" key="11">
    <source>
        <dbReference type="PROSITE-ProRule" id="PRU10111"/>
    </source>
</evidence>
<dbReference type="InterPro" id="IPR021135">
    <property type="entry name" value="PEP_COase"/>
</dbReference>
<dbReference type="GO" id="GO:0015977">
    <property type="term" value="P:carbon fixation"/>
    <property type="evidence" value="ECO:0007669"/>
    <property type="project" value="UniProtKB-UniRule"/>
</dbReference>
<dbReference type="HAMAP" id="MF_00595">
    <property type="entry name" value="PEPcase_type1"/>
    <property type="match status" value="1"/>
</dbReference>
<protein>
    <recommendedName>
        <fullName evidence="5 10">Phosphoenolpyruvate carboxylase</fullName>
        <shortName evidence="10">PEPC</shortName>
        <shortName evidence="10">PEPCase</shortName>
        <ecNumber evidence="4 10">4.1.1.31</ecNumber>
    </recommendedName>
</protein>
<evidence type="ECO:0000256" key="4">
    <source>
        <dbReference type="ARBA" id="ARBA00012305"/>
    </source>
</evidence>
<dbReference type="Proteomes" id="UP000322214">
    <property type="component" value="Chromosome"/>
</dbReference>
<dbReference type="PANTHER" id="PTHR30523:SF6">
    <property type="entry name" value="PHOSPHOENOLPYRUVATE CARBOXYLASE"/>
    <property type="match status" value="1"/>
</dbReference>
<evidence type="ECO:0000256" key="6">
    <source>
        <dbReference type="ARBA" id="ARBA00022842"/>
    </source>
</evidence>
<dbReference type="GO" id="GO:0005829">
    <property type="term" value="C:cytosol"/>
    <property type="evidence" value="ECO:0007669"/>
    <property type="project" value="TreeGrafter"/>
</dbReference>
<dbReference type="PANTHER" id="PTHR30523">
    <property type="entry name" value="PHOSPHOENOLPYRUVATE CARBOXYLASE"/>
    <property type="match status" value="1"/>
</dbReference>
<dbReference type="Pfam" id="PF00311">
    <property type="entry name" value="PEPcase"/>
    <property type="match status" value="1"/>
</dbReference>
<organism evidence="13 14">
    <name type="scientific">Mariniblastus fucicola</name>
    <dbReference type="NCBI Taxonomy" id="980251"/>
    <lineage>
        <taxon>Bacteria</taxon>
        <taxon>Pseudomonadati</taxon>
        <taxon>Planctomycetota</taxon>
        <taxon>Planctomycetia</taxon>
        <taxon>Pirellulales</taxon>
        <taxon>Pirellulaceae</taxon>
        <taxon>Mariniblastus</taxon>
    </lineage>
</organism>
<dbReference type="NCBIfam" id="NF000584">
    <property type="entry name" value="PRK00009.1"/>
    <property type="match status" value="1"/>
</dbReference>